<dbReference type="Pfam" id="PF02769">
    <property type="entry name" value="AIRS_C"/>
    <property type="match status" value="1"/>
</dbReference>
<dbReference type="Gene3D" id="3.90.650.10">
    <property type="entry name" value="PurM-like C-terminal domain"/>
    <property type="match status" value="1"/>
</dbReference>
<dbReference type="SUPFAM" id="SSF56042">
    <property type="entry name" value="PurM C-terminal domain-like"/>
    <property type="match status" value="1"/>
</dbReference>
<evidence type="ECO:0000259" key="8">
    <source>
        <dbReference type="Pfam" id="PF07992"/>
    </source>
</evidence>
<feature type="domain" description="PurM-like N-terminal" evidence="6">
    <location>
        <begin position="451"/>
        <end position="551"/>
    </location>
</feature>
<evidence type="ECO:0000256" key="3">
    <source>
        <dbReference type="ARBA" id="ARBA00022777"/>
    </source>
</evidence>
<dbReference type="Pfam" id="PF00586">
    <property type="entry name" value="AIRS"/>
    <property type="match status" value="1"/>
</dbReference>
<reference evidence="10" key="1">
    <citation type="journal article" date="2019" name="Int. J. Syst. Evol. Microbiol.">
        <title>The Global Catalogue of Microorganisms (GCM) 10K type strain sequencing project: providing services to taxonomists for standard genome sequencing and annotation.</title>
        <authorList>
            <consortium name="The Broad Institute Genomics Platform"/>
            <consortium name="The Broad Institute Genome Sequencing Center for Infectious Disease"/>
            <person name="Wu L."/>
            <person name="Ma J."/>
        </authorList>
    </citation>
    <scope>NUCLEOTIDE SEQUENCE [LARGE SCALE GENOMIC DNA]</scope>
    <source>
        <strain evidence="10">JCM 17551</strain>
    </source>
</reference>
<evidence type="ECO:0000256" key="4">
    <source>
        <dbReference type="ARBA" id="ARBA00022840"/>
    </source>
</evidence>
<evidence type="ECO:0000256" key="1">
    <source>
        <dbReference type="ARBA" id="ARBA00022679"/>
    </source>
</evidence>
<protein>
    <recommendedName>
        <fullName evidence="11">Selenide, water dikinase SelD</fullName>
    </recommendedName>
</protein>
<dbReference type="InterPro" id="IPR023753">
    <property type="entry name" value="FAD/NAD-binding_dom"/>
</dbReference>
<accession>A0ABP7M4R0</accession>
<dbReference type="InterPro" id="IPR036676">
    <property type="entry name" value="PurM-like_C_sf"/>
</dbReference>
<keyword evidence="5" id="KW-0711">Selenium</keyword>
<sequence length="753" mass="82038">MQDTPIVKEVVLVGGGHSHALVINQWAMNPIPGVRLTLISPQVMTPYSGMLPGLVAGHYSFDETHIDLVKLCRYAKVRFIQGRVEGLQPEQNQVLLMDRPSLNYDIISFDTGSTPDLSVKGAEAFSTPVKPIDQFHRRWETLITSLIEKQTDHAPLTLSVVGNGAGGIELILAMSYKLRQLNLPSNLKFQLIARGSQLISGYPKRLQKKLSQILQHNQVEFISNFDVVELKHNEIISKTGQSCPSDITFWCTQAKGANWLKNTGLKLSEQGFIRIKPTLQSLDFDNVFAAGDVAHFDHKPLPKAGVYAVRMADSLFHNISSLLLEKPLKSYRPQGDFLSLLACGDKTALGTKSGITISGEWVWHWKDRIDRKFMTMLQQLPDNMPSDPSSKALPDVLAQLLSQETQKDISDLAMRCGGCGAKVGADVLHQALESITTVQRKEVILGLDAPDDAAIIEVPEIKHLVQTIDQFRSFIDDPYLFGQIATQHALSDCFAMGADPVSALASVIVPYGSEQHTISEIKQLMAGATQALNEANCQLVGGHTAEGSQLSLGFNINGLISKHSALTKTGVKPNQVIIATKALGTGVIFAADMRHQAKGVWVEAALNTMLQSNQKAAQILYQLNASACTDITGFGVLGHLVEMLRGSGLGAELTLSHLPVLEGALELFEKGYSSSLQPQNVRLRRAISNQQEVQQHKQYPLIFDPQTSGGLLVAIDADGAEQALSALHQAGYSQSRIIGKITPLPEQGVVTVK</sequence>
<evidence type="ECO:0000313" key="10">
    <source>
        <dbReference type="Proteomes" id="UP001501565"/>
    </source>
</evidence>
<dbReference type="Gene3D" id="3.30.1330.10">
    <property type="entry name" value="PurM-like, N-terminal domain"/>
    <property type="match status" value="1"/>
</dbReference>
<dbReference type="RefSeq" id="WP_344795533.1">
    <property type="nucleotide sequence ID" value="NZ_BAABBN010000004.1"/>
</dbReference>
<dbReference type="InterPro" id="IPR036188">
    <property type="entry name" value="FAD/NAD-bd_sf"/>
</dbReference>
<dbReference type="InterPro" id="IPR036921">
    <property type="entry name" value="PurM-like_N_sf"/>
</dbReference>
<dbReference type="EMBL" id="BAABBN010000004">
    <property type="protein sequence ID" value="GAA3915036.1"/>
    <property type="molecule type" value="Genomic_DNA"/>
</dbReference>
<name>A0ABP7M4R0_9GAMM</name>
<gene>
    <name evidence="9" type="ORF">GCM10022277_06980</name>
</gene>
<dbReference type="PANTHER" id="PTHR10256">
    <property type="entry name" value="SELENIDE, WATER DIKINASE"/>
    <property type="match status" value="1"/>
</dbReference>
<comment type="caution">
    <text evidence="9">The sequence shown here is derived from an EMBL/GenBank/DDBJ whole genome shotgun (WGS) entry which is preliminary data.</text>
</comment>
<dbReference type="InterPro" id="IPR017584">
    <property type="entry name" value="Pyridine_nucleo_diS_OxRdtase_N"/>
</dbReference>
<evidence type="ECO:0000256" key="5">
    <source>
        <dbReference type="ARBA" id="ARBA00023266"/>
    </source>
</evidence>
<dbReference type="Gene3D" id="3.50.50.100">
    <property type="match status" value="1"/>
</dbReference>
<keyword evidence="1" id="KW-0808">Transferase</keyword>
<evidence type="ECO:0000259" key="6">
    <source>
        <dbReference type="Pfam" id="PF00586"/>
    </source>
</evidence>
<dbReference type="NCBIfam" id="TIGR00476">
    <property type="entry name" value="selD"/>
    <property type="match status" value="1"/>
</dbReference>
<dbReference type="Proteomes" id="UP001501565">
    <property type="component" value="Unassembled WGS sequence"/>
</dbReference>
<dbReference type="SUPFAM" id="SSF51905">
    <property type="entry name" value="FAD/NAD(P)-binding domain"/>
    <property type="match status" value="1"/>
</dbReference>
<dbReference type="PANTHER" id="PTHR10256:SF0">
    <property type="entry name" value="INACTIVE SELENIDE, WATER DIKINASE-LIKE PROTEIN-RELATED"/>
    <property type="match status" value="1"/>
</dbReference>
<dbReference type="Pfam" id="PF07992">
    <property type="entry name" value="Pyr_redox_2"/>
    <property type="match status" value="1"/>
</dbReference>
<feature type="domain" description="PurM-like C-terminal" evidence="7">
    <location>
        <begin position="572"/>
        <end position="748"/>
    </location>
</feature>
<dbReference type="NCBIfam" id="TIGR03169">
    <property type="entry name" value="Nterm_to_SelD"/>
    <property type="match status" value="1"/>
</dbReference>
<dbReference type="InterPro" id="IPR004536">
    <property type="entry name" value="SPS/SelD"/>
</dbReference>
<feature type="domain" description="FAD/NAD(P)-binding" evidence="8">
    <location>
        <begin position="9"/>
        <end position="310"/>
    </location>
</feature>
<organism evidence="9 10">
    <name type="scientific">Litoribacillus peritrichatus</name>
    <dbReference type="NCBI Taxonomy" id="718191"/>
    <lineage>
        <taxon>Bacteria</taxon>
        <taxon>Pseudomonadati</taxon>
        <taxon>Pseudomonadota</taxon>
        <taxon>Gammaproteobacteria</taxon>
        <taxon>Oceanospirillales</taxon>
        <taxon>Oceanospirillaceae</taxon>
        <taxon>Litoribacillus</taxon>
    </lineage>
</organism>
<evidence type="ECO:0000313" key="9">
    <source>
        <dbReference type="EMBL" id="GAA3915036.1"/>
    </source>
</evidence>
<dbReference type="InterPro" id="IPR016188">
    <property type="entry name" value="PurM-like_N"/>
</dbReference>
<evidence type="ECO:0000256" key="2">
    <source>
        <dbReference type="ARBA" id="ARBA00022741"/>
    </source>
</evidence>
<dbReference type="InterPro" id="IPR010918">
    <property type="entry name" value="PurM-like_C_dom"/>
</dbReference>
<evidence type="ECO:0000259" key="7">
    <source>
        <dbReference type="Pfam" id="PF02769"/>
    </source>
</evidence>
<keyword evidence="3" id="KW-0418">Kinase</keyword>
<keyword evidence="4" id="KW-0067">ATP-binding</keyword>
<keyword evidence="2" id="KW-0547">Nucleotide-binding</keyword>
<proteinExistence type="predicted"/>
<keyword evidence="10" id="KW-1185">Reference proteome</keyword>
<dbReference type="CDD" id="cd02195">
    <property type="entry name" value="SelD"/>
    <property type="match status" value="1"/>
</dbReference>
<dbReference type="SUPFAM" id="SSF55326">
    <property type="entry name" value="PurM N-terminal domain-like"/>
    <property type="match status" value="1"/>
</dbReference>
<evidence type="ECO:0008006" key="11">
    <source>
        <dbReference type="Google" id="ProtNLM"/>
    </source>
</evidence>